<keyword evidence="2" id="KW-0812">Transmembrane</keyword>
<name>A0AAW9PX59_9CYAN</name>
<dbReference type="Proteomes" id="UP001333818">
    <property type="component" value="Unassembled WGS sequence"/>
</dbReference>
<protein>
    <submittedName>
        <fullName evidence="3">Type IV pilin-like G/H family protein</fullName>
    </submittedName>
</protein>
<keyword evidence="2" id="KW-1133">Transmembrane helix</keyword>
<comment type="caution">
    <text evidence="3">The sequence shown here is derived from an EMBL/GenBank/DDBJ whole genome shotgun (WGS) entry which is preliminary data.</text>
</comment>
<dbReference type="EMBL" id="JAZBJZ010000042">
    <property type="protein sequence ID" value="MEE3717446.1"/>
    <property type="molecule type" value="Genomic_DNA"/>
</dbReference>
<sequence>MMKSDLAQAKKADQSPLLKRNNRWSLWIRLLIYLPIAVIVAALILPSFLCRADKAPTSEARTYVGSLNKGQQAYFTENSKFGSNIDVLGVGLKTDTGKNYIYSTRVATVKSAKEQSVFNYGISKKADYRSYVGAVFLSQVTASSDVTTLAILCEANAPGDTKPPDPIVKNGIPTCGANTQPVGQ</sequence>
<feature type="region of interest" description="Disordered" evidence="1">
    <location>
        <begin position="162"/>
        <end position="184"/>
    </location>
</feature>
<dbReference type="Gene3D" id="3.30.700.10">
    <property type="entry name" value="Glycoprotein, Type 4 Pilin"/>
    <property type="match status" value="1"/>
</dbReference>
<dbReference type="AlphaFoldDB" id="A0AAW9PX59"/>
<evidence type="ECO:0000256" key="1">
    <source>
        <dbReference type="SAM" id="MobiDB-lite"/>
    </source>
</evidence>
<evidence type="ECO:0000313" key="3">
    <source>
        <dbReference type="EMBL" id="MEE3717446.1"/>
    </source>
</evidence>
<dbReference type="InterPro" id="IPR045584">
    <property type="entry name" value="Pilin-like"/>
</dbReference>
<evidence type="ECO:0000256" key="2">
    <source>
        <dbReference type="SAM" id="Phobius"/>
    </source>
</evidence>
<organism evidence="3 4">
    <name type="scientific">Tumidithrix elongata BACA0141</name>
    <dbReference type="NCBI Taxonomy" id="2716417"/>
    <lineage>
        <taxon>Bacteria</taxon>
        <taxon>Bacillati</taxon>
        <taxon>Cyanobacteriota</taxon>
        <taxon>Cyanophyceae</taxon>
        <taxon>Pseudanabaenales</taxon>
        <taxon>Pseudanabaenaceae</taxon>
        <taxon>Tumidithrix</taxon>
        <taxon>Tumidithrix elongata</taxon>
    </lineage>
</organism>
<feature type="transmembrane region" description="Helical" evidence="2">
    <location>
        <begin position="26"/>
        <end position="49"/>
    </location>
</feature>
<gene>
    <name evidence="3" type="ORF">V2H45_11850</name>
</gene>
<proteinExistence type="predicted"/>
<evidence type="ECO:0000313" key="4">
    <source>
        <dbReference type="Proteomes" id="UP001333818"/>
    </source>
</evidence>
<dbReference type="InterPro" id="IPR031975">
    <property type="entry name" value="Pilin_GH"/>
</dbReference>
<accession>A0AAW9PX59</accession>
<keyword evidence="2" id="KW-0472">Membrane</keyword>
<reference evidence="3" key="1">
    <citation type="submission" date="2024-01" db="EMBL/GenBank/DDBJ databases">
        <title>Bank of Algae and Cyanobacteria of the Azores (BACA) strain genomes.</title>
        <authorList>
            <person name="Luz R."/>
            <person name="Cordeiro R."/>
            <person name="Fonseca A."/>
            <person name="Goncalves V."/>
        </authorList>
    </citation>
    <scope>NUCLEOTIDE SEQUENCE</scope>
    <source>
        <strain evidence="3">BACA0141</strain>
    </source>
</reference>
<dbReference type="Pfam" id="PF16734">
    <property type="entry name" value="Pilin_GH"/>
    <property type="match status" value="1"/>
</dbReference>
<dbReference type="SUPFAM" id="SSF54523">
    <property type="entry name" value="Pili subunits"/>
    <property type="match status" value="1"/>
</dbReference>
<keyword evidence="4" id="KW-1185">Reference proteome</keyword>